<dbReference type="Proteomes" id="UP000230889">
    <property type="component" value="Chromosome 1"/>
</dbReference>
<protein>
    <submittedName>
        <fullName evidence="1">Uncharacterized protein</fullName>
    </submittedName>
</protein>
<evidence type="ECO:0000313" key="2">
    <source>
        <dbReference type="Proteomes" id="UP000230889"/>
    </source>
</evidence>
<gene>
    <name evidence="1" type="ORF">CS875_00705</name>
</gene>
<dbReference type="AlphaFoldDB" id="A0AAI8E6S4"/>
<evidence type="ECO:0000313" key="1">
    <source>
        <dbReference type="EMBL" id="ATQ51286.1"/>
    </source>
</evidence>
<accession>A0AAI8E6S4</accession>
<organism evidence="1 2">
    <name type="scientific">Brucella suis</name>
    <dbReference type="NCBI Taxonomy" id="29461"/>
    <lineage>
        <taxon>Bacteria</taxon>
        <taxon>Pseudomonadati</taxon>
        <taxon>Pseudomonadota</taxon>
        <taxon>Alphaproteobacteria</taxon>
        <taxon>Hyphomicrobiales</taxon>
        <taxon>Brucellaceae</taxon>
        <taxon>Brucella/Ochrobactrum group</taxon>
        <taxon>Brucella</taxon>
    </lineage>
</organism>
<name>A0AAI8E6S4_BRUSS</name>
<dbReference type="EMBL" id="CP024420">
    <property type="protein sequence ID" value="ATQ51286.1"/>
    <property type="molecule type" value="Genomic_DNA"/>
</dbReference>
<sequence length="67" mass="7438">MPMASVSSCFKSSIGCFLPVIVPLIDIPASKSQIAIELLKQFHGHFHDQISPSHCIFIIFKKNPTQI</sequence>
<reference evidence="1 2" key="1">
    <citation type="submission" date="2017-10" db="EMBL/GenBank/DDBJ databases">
        <title>First isolation and characterization of Brucella suis from yak.</title>
        <authorList>
            <person name="Yang X."/>
            <person name="Wang N."/>
            <person name="Cao X."/>
            <person name="Bie P."/>
            <person name="Wang J."/>
            <person name="Lyu Y."/>
            <person name="Wu Q."/>
        </authorList>
    </citation>
    <scope>NUCLEOTIDE SEQUENCE [LARGE SCALE GENOMIC DNA]</scope>
    <source>
        <strain evidence="1 2">QH05</strain>
    </source>
</reference>
<proteinExistence type="predicted"/>